<sequence length="44" mass="5074">MEKALPGKYADDIKDHCNVLIEDINIIVSGYVTLYNYPEMQNKN</sequence>
<evidence type="ECO:0000313" key="2">
    <source>
        <dbReference type="Proteomes" id="UP001234989"/>
    </source>
</evidence>
<organism evidence="1 2">
    <name type="scientific">Solanum verrucosum</name>
    <dbReference type="NCBI Taxonomy" id="315347"/>
    <lineage>
        <taxon>Eukaryota</taxon>
        <taxon>Viridiplantae</taxon>
        <taxon>Streptophyta</taxon>
        <taxon>Embryophyta</taxon>
        <taxon>Tracheophyta</taxon>
        <taxon>Spermatophyta</taxon>
        <taxon>Magnoliopsida</taxon>
        <taxon>eudicotyledons</taxon>
        <taxon>Gunneridae</taxon>
        <taxon>Pentapetalae</taxon>
        <taxon>asterids</taxon>
        <taxon>lamiids</taxon>
        <taxon>Solanales</taxon>
        <taxon>Solanaceae</taxon>
        <taxon>Solanoideae</taxon>
        <taxon>Solaneae</taxon>
        <taxon>Solanum</taxon>
    </lineage>
</organism>
<proteinExistence type="predicted"/>
<name>A0AAF0UXV8_SOLVR</name>
<evidence type="ECO:0000313" key="1">
    <source>
        <dbReference type="EMBL" id="WMV54742.1"/>
    </source>
</evidence>
<reference evidence="1" key="1">
    <citation type="submission" date="2023-08" db="EMBL/GenBank/DDBJ databases">
        <title>A de novo genome assembly of Solanum verrucosum Schlechtendal, a Mexican diploid species geographically isolated from the other diploid A-genome species in potato relatives.</title>
        <authorList>
            <person name="Hosaka K."/>
        </authorList>
    </citation>
    <scope>NUCLEOTIDE SEQUENCE</scope>
    <source>
        <tissue evidence="1">Young leaves</tissue>
    </source>
</reference>
<keyword evidence="2" id="KW-1185">Reference proteome</keyword>
<dbReference type="EMBL" id="CP133622">
    <property type="protein sequence ID" value="WMV54742.1"/>
    <property type="molecule type" value="Genomic_DNA"/>
</dbReference>
<protein>
    <submittedName>
        <fullName evidence="1">Uncharacterized protein</fullName>
    </submittedName>
</protein>
<dbReference type="Proteomes" id="UP001234989">
    <property type="component" value="Chromosome 11"/>
</dbReference>
<accession>A0AAF0UXV8</accession>
<dbReference type="AlphaFoldDB" id="A0AAF0UXV8"/>
<gene>
    <name evidence="1" type="ORF">MTR67_048127</name>
</gene>